<keyword evidence="4" id="KW-1185">Reference proteome</keyword>
<dbReference type="InterPro" id="IPR036663">
    <property type="entry name" value="Fumarylacetoacetase_C_sf"/>
</dbReference>
<evidence type="ECO:0000313" key="3">
    <source>
        <dbReference type="EMBL" id="NOL39674.1"/>
    </source>
</evidence>
<dbReference type="GO" id="GO:0016787">
    <property type="term" value="F:hydrolase activity"/>
    <property type="evidence" value="ECO:0007669"/>
    <property type="project" value="UniProtKB-KW"/>
</dbReference>
<organism evidence="3 4">
    <name type="scientific">Kribbella sandramycini</name>
    <dbReference type="NCBI Taxonomy" id="60450"/>
    <lineage>
        <taxon>Bacteria</taxon>
        <taxon>Bacillati</taxon>
        <taxon>Actinomycetota</taxon>
        <taxon>Actinomycetes</taxon>
        <taxon>Propionibacteriales</taxon>
        <taxon>Kribbellaceae</taxon>
        <taxon>Kribbella</taxon>
    </lineage>
</organism>
<evidence type="ECO:0000313" key="2">
    <source>
        <dbReference type="EMBL" id="MBB6567729.1"/>
    </source>
</evidence>
<reference evidence="3 4" key="1">
    <citation type="submission" date="2020-05" db="EMBL/GenBank/DDBJ databases">
        <title>Genome sequence of Kribbella sandramycini ATCC 39419.</title>
        <authorList>
            <person name="Maclea K.S."/>
            <person name="Fair J.L."/>
        </authorList>
    </citation>
    <scope>NUCLEOTIDE SEQUENCE [LARGE SCALE GENOMIC DNA]</scope>
    <source>
        <strain evidence="3 4">ATCC 39419</strain>
    </source>
</reference>
<dbReference type="PANTHER" id="PTHR43211">
    <property type="entry name" value="FUMARYLACETOACETATE HYDROLASE"/>
    <property type="match status" value="1"/>
</dbReference>
<evidence type="ECO:0000313" key="4">
    <source>
        <dbReference type="Proteomes" id="UP000534306"/>
    </source>
</evidence>
<feature type="domain" description="Fumarylacetoacetase-like C-terminal" evidence="1">
    <location>
        <begin position="77"/>
        <end position="299"/>
    </location>
</feature>
<evidence type="ECO:0000259" key="1">
    <source>
        <dbReference type="Pfam" id="PF01557"/>
    </source>
</evidence>
<dbReference type="PANTHER" id="PTHR43211:SF1">
    <property type="entry name" value="BLL6422 PROTEIN"/>
    <property type="match status" value="1"/>
</dbReference>
<sequence length="317" mass="34601">MRWATYISPETGADRVGLVVDELIHGLAAPIALLDLLGDDGERLAAAGERAVRDPAEVIPVHGVRLRAPIPQPPAVRDFAAFEDHIVAWLAGWGRKLGPEWYERPIFYFQGPGALRGPGEIPIAPGSVRFDYELEFAAVIGREARNVTLEDAERHIAGYTIMCDWSARDLHDAERGHLIGPMKGKDTATSIGPYLVTPDELEPRRTGTAFDLKMTADVNGRRYSDGNLSRLHWSFAQMLTYASRGTRVLPGEIFGTGTVATGSLMDLRLHDEDGHPWLVPGDEVVLEVEGIGRLEHRIVPGDPIHPFLVGTQSAAGA</sequence>
<protein>
    <submittedName>
        <fullName evidence="2">2-keto-4-pentenoate hydratase/2-oxohepta-3-ene-1,7-dioic acid hydratase in catechol pathway</fullName>
    </submittedName>
    <submittedName>
        <fullName evidence="3">Fumarylacetoacetate hydrolase family protein</fullName>
    </submittedName>
</protein>
<dbReference type="Proteomes" id="UP000553957">
    <property type="component" value="Unassembled WGS sequence"/>
</dbReference>
<keyword evidence="3" id="KW-0378">Hydrolase</keyword>
<evidence type="ECO:0000313" key="5">
    <source>
        <dbReference type="Proteomes" id="UP000553957"/>
    </source>
</evidence>
<dbReference type="SUPFAM" id="SSF56529">
    <property type="entry name" value="FAH"/>
    <property type="match status" value="1"/>
</dbReference>
<name>A0A7Y4KVV2_9ACTN</name>
<dbReference type="Gene3D" id="3.90.850.10">
    <property type="entry name" value="Fumarylacetoacetase-like, C-terminal domain"/>
    <property type="match status" value="1"/>
</dbReference>
<dbReference type="Pfam" id="PF01557">
    <property type="entry name" value="FAA_hydrolase"/>
    <property type="match status" value="1"/>
</dbReference>
<proteinExistence type="predicted"/>
<dbReference type="RefSeq" id="WP_171671483.1">
    <property type="nucleotide sequence ID" value="NZ_BAAAGT010000003.1"/>
</dbReference>
<gene>
    <name evidence="2" type="ORF">HNR71_003366</name>
    <name evidence="3" type="ORF">HPO96_05390</name>
</gene>
<reference evidence="2 5" key="2">
    <citation type="submission" date="2020-08" db="EMBL/GenBank/DDBJ databases">
        <title>Sequencing the genomes of 1000 actinobacteria strains.</title>
        <authorList>
            <person name="Klenk H.-P."/>
        </authorList>
    </citation>
    <scope>NUCLEOTIDE SEQUENCE [LARGE SCALE GENOMIC DNA]</scope>
    <source>
        <strain evidence="2 5">DSM 15626</strain>
    </source>
</reference>
<dbReference type="EMBL" id="JACHKF010000001">
    <property type="protein sequence ID" value="MBB6567729.1"/>
    <property type="molecule type" value="Genomic_DNA"/>
</dbReference>
<dbReference type="InterPro" id="IPR011234">
    <property type="entry name" value="Fumarylacetoacetase-like_C"/>
</dbReference>
<dbReference type="EMBL" id="JABJRC010000001">
    <property type="protein sequence ID" value="NOL39674.1"/>
    <property type="molecule type" value="Genomic_DNA"/>
</dbReference>
<accession>A0A7Y4KVV2</accession>
<dbReference type="AlphaFoldDB" id="A0A7Y4KVV2"/>
<dbReference type="Proteomes" id="UP000534306">
    <property type="component" value="Unassembled WGS sequence"/>
</dbReference>
<comment type="caution">
    <text evidence="3">The sequence shown here is derived from an EMBL/GenBank/DDBJ whole genome shotgun (WGS) entry which is preliminary data.</text>
</comment>